<feature type="domain" description="Acyl-CoA dehydrogenase/oxidase N-terminal" evidence="10">
    <location>
        <begin position="80"/>
        <end position="122"/>
    </location>
</feature>
<dbReference type="Pfam" id="PF02771">
    <property type="entry name" value="Acyl-CoA_dh_N"/>
    <property type="match status" value="1"/>
</dbReference>
<keyword evidence="5 6" id="KW-0560">Oxidoreductase</keyword>
<dbReference type="PROSITE" id="PS00072">
    <property type="entry name" value="ACYL_COA_DH_1"/>
    <property type="match status" value="1"/>
</dbReference>
<feature type="domain" description="Acyl-CoA oxidase/dehydrogenase middle" evidence="9">
    <location>
        <begin position="133"/>
        <end position="228"/>
    </location>
</feature>
<dbReference type="GO" id="GO:0003995">
    <property type="term" value="F:acyl-CoA dehydrogenase activity"/>
    <property type="evidence" value="ECO:0007669"/>
    <property type="project" value="InterPro"/>
</dbReference>
<comment type="caution">
    <text evidence="11">The sequence shown here is derived from an EMBL/GenBank/DDBJ whole genome shotgun (WGS) entry which is preliminary data.</text>
</comment>
<accession>A0A2V3VRD2</accession>
<reference evidence="11 12" key="1">
    <citation type="submission" date="2018-05" db="EMBL/GenBank/DDBJ databases">
        <title>Genomic Encyclopedia of Type Strains, Phase IV (KMG-IV): sequencing the most valuable type-strain genomes for metagenomic binning, comparative biology and taxonomic classification.</title>
        <authorList>
            <person name="Goeker M."/>
        </authorList>
    </citation>
    <scope>NUCLEOTIDE SEQUENCE [LARGE SCALE GENOMIC DNA]</scope>
    <source>
        <strain evidence="11 12">DSM 28556</strain>
    </source>
</reference>
<keyword evidence="4 6" id="KW-0274">FAD</keyword>
<dbReference type="Gene3D" id="1.20.140.10">
    <property type="entry name" value="Butyryl-CoA Dehydrogenase, subunit A, domain 3"/>
    <property type="match status" value="1"/>
</dbReference>
<organism evidence="11 12">
    <name type="scientific">Pseudogracilibacillus auburnensis</name>
    <dbReference type="NCBI Taxonomy" id="1494959"/>
    <lineage>
        <taxon>Bacteria</taxon>
        <taxon>Bacillati</taxon>
        <taxon>Bacillota</taxon>
        <taxon>Bacilli</taxon>
        <taxon>Bacillales</taxon>
        <taxon>Bacillaceae</taxon>
        <taxon>Pseudogracilibacillus</taxon>
    </lineage>
</organism>
<evidence type="ECO:0000256" key="4">
    <source>
        <dbReference type="ARBA" id="ARBA00022827"/>
    </source>
</evidence>
<comment type="cofactor">
    <cofactor evidence="1 6">
        <name>FAD</name>
        <dbReference type="ChEBI" id="CHEBI:57692"/>
    </cofactor>
</comment>
<dbReference type="RefSeq" id="WP_110396968.1">
    <property type="nucleotide sequence ID" value="NZ_JBHUHB010000001.1"/>
</dbReference>
<feature type="domain" description="Acyl-CoA dehydrogenase/oxidase C-terminal" evidence="8">
    <location>
        <begin position="250"/>
        <end position="393"/>
    </location>
</feature>
<dbReference type="Gene3D" id="2.40.110.10">
    <property type="entry name" value="Butyryl-CoA Dehydrogenase, subunit A, domain 2"/>
    <property type="match status" value="1"/>
</dbReference>
<dbReference type="PANTHER" id="PTHR43884:SF12">
    <property type="entry name" value="ISOVALERYL-COA DEHYDROGENASE, MITOCHONDRIAL-RELATED"/>
    <property type="match status" value="1"/>
</dbReference>
<gene>
    <name evidence="11" type="ORF">DFR56_11710</name>
</gene>
<feature type="region of interest" description="Disordered" evidence="7">
    <location>
        <begin position="54"/>
        <end position="76"/>
    </location>
</feature>
<evidence type="ECO:0000259" key="8">
    <source>
        <dbReference type="Pfam" id="PF00441"/>
    </source>
</evidence>
<dbReference type="InterPro" id="IPR036250">
    <property type="entry name" value="AcylCo_DH-like_C"/>
</dbReference>
<dbReference type="InterPro" id="IPR037069">
    <property type="entry name" value="AcylCoA_DH/ox_N_sf"/>
</dbReference>
<dbReference type="FunFam" id="2.40.110.10:FF:000001">
    <property type="entry name" value="Acyl-CoA dehydrogenase, mitochondrial"/>
    <property type="match status" value="1"/>
</dbReference>
<evidence type="ECO:0000259" key="10">
    <source>
        <dbReference type="Pfam" id="PF02771"/>
    </source>
</evidence>
<dbReference type="InterPro" id="IPR013786">
    <property type="entry name" value="AcylCoA_DH/ox_N"/>
</dbReference>
<dbReference type="SUPFAM" id="SSF47203">
    <property type="entry name" value="Acyl-CoA dehydrogenase C-terminal domain-like"/>
    <property type="match status" value="1"/>
</dbReference>
<dbReference type="SUPFAM" id="SSF56645">
    <property type="entry name" value="Acyl-CoA dehydrogenase NM domain-like"/>
    <property type="match status" value="1"/>
</dbReference>
<sequence>MISFTLSEQQQQIKEMTHWFAKHEMRPISMVADKIGNVPEEWLDKVNQMGIHLNTSSFSNDKNDSANKRGRKEQEGNRMGVIATEEIAWGDPAIALSLPGAGLGGPPIQSSGTKEQKERFLTIFKKDKARWGAYALTEPEAGSDASAIQMTAKKVSGGYILNGQKIFITNGSRASWVVVFATADATLGRAGQRAFVVEKGTPGFSSTRLVEKMGLRANETAELLFEDCFVPIENLLGGEQLYKRSRSDQSGFEMAMKTFDSTRPIVAAMAIGIARAAFEYTLDVVQRDFPTSGKFYYLATEMLAEIDGNIAAARLLTWEAAWKADLGLANAKEAAMCKAYAGQMALDVCAKCLELLGPTGLEGHIVEKLYRDVKVFDIFEGTNEIQHLVIARRQYEPYGIRV</sequence>
<keyword evidence="12" id="KW-1185">Reference proteome</keyword>
<dbReference type="InterPro" id="IPR046373">
    <property type="entry name" value="Acyl-CoA_Oxase/DH_mid-dom_sf"/>
</dbReference>
<dbReference type="InterPro" id="IPR006089">
    <property type="entry name" value="Acyl-CoA_DH_CS"/>
</dbReference>
<evidence type="ECO:0000313" key="12">
    <source>
        <dbReference type="Proteomes" id="UP000247978"/>
    </source>
</evidence>
<dbReference type="AlphaFoldDB" id="A0A2V3VRD2"/>
<feature type="compositionally biased region" description="Basic and acidic residues" evidence="7">
    <location>
        <begin position="61"/>
        <end position="76"/>
    </location>
</feature>
<dbReference type="Proteomes" id="UP000247978">
    <property type="component" value="Unassembled WGS sequence"/>
</dbReference>
<dbReference type="OrthoDB" id="2985879at2"/>
<protein>
    <submittedName>
        <fullName evidence="11">Acyl-CoA dehydrogenase</fullName>
    </submittedName>
</protein>
<name>A0A2V3VRD2_9BACI</name>
<proteinExistence type="inferred from homology"/>
<dbReference type="GO" id="GO:0050660">
    <property type="term" value="F:flavin adenine dinucleotide binding"/>
    <property type="evidence" value="ECO:0007669"/>
    <property type="project" value="InterPro"/>
</dbReference>
<dbReference type="Gene3D" id="1.10.540.10">
    <property type="entry name" value="Acyl-CoA dehydrogenase/oxidase, N-terminal domain"/>
    <property type="match status" value="1"/>
</dbReference>
<evidence type="ECO:0000256" key="3">
    <source>
        <dbReference type="ARBA" id="ARBA00022630"/>
    </source>
</evidence>
<dbReference type="EMBL" id="QJJQ01000017">
    <property type="protein sequence ID" value="PXW82575.1"/>
    <property type="molecule type" value="Genomic_DNA"/>
</dbReference>
<keyword evidence="3 6" id="KW-0285">Flavoprotein</keyword>
<dbReference type="InterPro" id="IPR009075">
    <property type="entry name" value="AcylCo_DH/oxidase_C"/>
</dbReference>
<evidence type="ECO:0000256" key="6">
    <source>
        <dbReference type="RuleBase" id="RU362125"/>
    </source>
</evidence>
<evidence type="ECO:0000259" key="9">
    <source>
        <dbReference type="Pfam" id="PF02770"/>
    </source>
</evidence>
<evidence type="ECO:0000256" key="2">
    <source>
        <dbReference type="ARBA" id="ARBA00009347"/>
    </source>
</evidence>
<dbReference type="PANTHER" id="PTHR43884">
    <property type="entry name" value="ACYL-COA DEHYDROGENASE"/>
    <property type="match status" value="1"/>
</dbReference>
<dbReference type="InterPro" id="IPR006091">
    <property type="entry name" value="Acyl-CoA_Oxase/DH_mid-dom"/>
</dbReference>
<dbReference type="InterPro" id="IPR009100">
    <property type="entry name" value="AcylCoA_DH/oxidase_NM_dom_sf"/>
</dbReference>
<dbReference type="Pfam" id="PF02770">
    <property type="entry name" value="Acyl-CoA_dh_M"/>
    <property type="match status" value="1"/>
</dbReference>
<evidence type="ECO:0000256" key="7">
    <source>
        <dbReference type="SAM" id="MobiDB-lite"/>
    </source>
</evidence>
<evidence type="ECO:0000256" key="1">
    <source>
        <dbReference type="ARBA" id="ARBA00001974"/>
    </source>
</evidence>
<evidence type="ECO:0000313" key="11">
    <source>
        <dbReference type="EMBL" id="PXW82575.1"/>
    </source>
</evidence>
<comment type="similarity">
    <text evidence="2 6">Belongs to the acyl-CoA dehydrogenase family.</text>
</comment>
<evidence type="ECO:0000256" key="5">
    <source>
        <dbReference type="ARBA" id="ARBA00023002"/>
    </source>
</evidence>
<dbReference type="Pfam" id="PF00441">
    <property type="entry name" value="Acyl-CoA_dh_1"/>
    <property type="match status" value="1"/>
</dbReference>